<protein>
    <recommendedName>
        <fullName evidence="9">Sec-independent protein translocase protein TatA</fullName>
    </recommendedName>
</protein>
<sequence>MHLGAQELIIILIIVLILFGGKKVSGLGRALGTSLREFKEEVNKPTAETATVKTGDEETTAKKDGET</sequence>
<proteinExistence type="inferred from homology"/>
<keyword evidence="6 9" id="KW-1133">Transmembrane helix</keyword>
<evidence type="ECO:0000313" key="11">
    <source>
        <dbReference type="EMBL" id="EGL42059.1"/>
    </source>
</evidence>
<dbReference type="Pfam" id="PF02416">
    <property type="entry name" value="TatA_B_E"/>
    <property type="match status" value="1"/>
</dbReference>
<evidence type="ECO:0000256" key="9">
    <source>
        <dbReference type="HAMAP-Rule" id="MF_00236"/>
    </source>
</evidence>
<keyword evidence="2 9" id="KW-0813">Transport</keyword>
<organism evidence="11 12">
    <name type="scientific">Megasphaera lornae</name>
    <dbReference type="NCBI Taxonomy" id="1000568"/>
    <lineage>
        <taxon>Bacteria</taxon>
        <taxon>Bacillati</taxon>
        <taxon>Bacillota</taxon>
        <taxon>Negativicutes</taxon>
        <taxon>Veillonellales</taxon>
        <taxon>Veillonellaceae</taxon>
        <taxon>Megasphaera</taxon>
    </lineage>
</organism>
<evidence type="ECO:0000256" key="10">
    <source>
        <dbReference type="SAM" id="MobiDB-lite"/>
    </source>
</evidence>
<evidence type="ECO:0000256" key="7">
    <source>
        <dbReference type="ARBA" id="ARBA00023010"/>
    </source>
</evidence>
<gene>
    <name evidence="9 11" type="primary">tatA</name>
    <name evidence="11" type="ORF">HMPREF1039_0269</name>
</gene>
<dbReference type="Proteomes" id="UP000004018">
    <property type="component" value="Unassembled WGS sequence"/>
</dbReference>
<comment type="function">
    <text evidence="9">Part of the twin-arginine translocation (Tat) system that transports large folded proteins containing a characteristic twin-arginine motif in their signal peptide across membranes. TatA could form the protein-conducting channel of the Tat system.</text>
</comment>
<dbReference type="RefSeq" id="WP_007390520.1">
    <property type="nucleotide sequence ID" value="NZ_AFIJ01000007.1"/>
</dbReference>
<keyword evidence="5 9" id="KW-0653">Protein transport</keyword>
<feature type="compositionally biased region" description="Basic and acidic residues" evidence="10">
    <location>
        <begin position="54"/>
        <end position="67"/>
    </location>
</feature>
<keyword evidence="8 9" id="KW-0472">Membrane</keyword>
<dbReference type="PANTHER" id="PTHR42982:SF1">
    <property type="entry name" value="SEC-INDEPENDENT PROTEIN TRANSLOCASE PROTEIN TATA"/>
    <property type="match status" value="1"/>
</dbReference>
<dbReference type="Gene3D" id="1.20.5.3310">
    <property type="match status" value="1"/>
</dbReference>
<dbReference type="NCBIfam" id="TIGR01411">
    <property type="entry name" value="tatAE"/>
    <property type="match status" value="1"/>
</dbReference>
<dbReference type="InterPro" id="IPR003369">
    <property type="entry name" value="TatA/B/E"/>
</dbReference>
<evidence type="ECO:0000256" key="5">
    <source>
        <dbReference type="ARBA" id="ARBA00022927"/>
    </source>
</evidence>
<dbReference type="EMBL" id="AFIJ01000007">
    <property type="protein sequence ID" value="EGL42059.1"/>
    <property type="molecule type" value="Genomic_DNA"/>
</dbReference>
<evidence type="ECO:0000313" key="12">
    <source>
        <dbReference type="Proteomes" id="UP000004018"/>
    </source>
</evidence>
<dbReference type="InterPro" id="IPR006312">
    <property type="entry name" value="TatA/E"/>
</dbReference>
<evidence type="ECO:0000256" key="3">
    <source>
        <dbReference type="ARBA" id="ARBA00022475"/>
    </source>
</evidence>
<evidence type="ECO:0000256" key="8">
    <source>
        <dbReference type="ARBA" id="ARBA00023136"/>
    </source>
</evidence>
<name>A0ABP2L8M8_9FIRM</name>
<comment type="subunit">
    <text evidence="9">Forms a complex with TatC.</text>
</comment>
<comment type="subcellular location">
    <subcellularLocation>
        <location evidence="1 9">Cell membrane</location>
        <topology evidence="1 9">Single-pass membrane protein</topology>
    </subcellularLocation>
</comment>
<evidence type="ECO:0000256" key="6">
    <source>
        <dbReference type="ARBA" id="ARBA00022989"/>
    </source>
</evidence>
<accession>A0ABP2L8M8</accession>
<dbReference type="HAMAP" id="MF_00236">
    <property type="entry name" value="TatA_E"/>
    <property type="match status" value="1"/>
</dbReference>
<comment type="similarity">
    <text evidence="9">Belongs to the TatA/E family.</text>
</comment>
<dbReference type="PANTHER" id="PTHR42982">
    <property type="entry name" value="SEC-INDEPENDENT PROTEIN TRANSLOCASE PROTEIN TATA"/>
    <property type="match status" value="1"/>
</dbReference>
<keyword evidence="4 9" id="KW-0812">Transmembrane</keyword>
<evidence type="ECO:0000256" key="1">
    <source>
        <dbReference type="ARBA" id="ARBA00004162"/>
    </source>
</evidence>
<keyword evidence="7 9" id="KW-0811">Translocation</keyword>
<keyword evidence="3 9" id="KW-1003">Cell membrane</keyword>
<comment type="caution">
    <text evidence="11">The sequence shown here is derived from an EMBL/GenBank/DDBJ whole genome shotgun (WGS) entry which is preliminary data.</text>
</comment>
<feature type="region of interest" description="Disordered" evidence="10">
    <location>
        <begin position="42"/>
        <end position="67"/>
    </location>
</feature>
<evidence type="ECO:0000256" key="2">
    <source>
        <dbReference type="ARBA" id="ARBA00022448"/>
    </source>
</evidence>
<reference evidence="11 12" key="1">
    <citation type="submission" date="2011-04" db="EMBL/GenBank/DDBJ databases">
        <authorList>
            <person name="Harkins D.M."/>
            <person name="Madupu R."/>
            <person name="Durkin A.S."/>
            <person name="Torralba M."/>
            <person name="Methe B."/>
            <person name="Sutton G.G."/>
            <person name="Nelson K.E."/>
        </authorList>
    </citation>
    <scope>NUCLEOTIDE SEQUENCE [LARGE SCALE GENOMIC DNA]</scope>
    <source>
        <strain evidence="11 12">UPII 199-6</strain>
    </source>
</reference>
<evidence type="ECO:0000256" key="4">
    <source>
        <dbReference type="ARBA" id="ARBA00022692"/>
    </source>
</evidence>
<keyword evidence="12" id="KW-1185">Reference proteome</keyword>